<evidence type="ECO:0000256" key="1">
    <source>
        <dbReference type="SAM" id="MobiDB-lite"/>
    </source>
</evidence>
<sequence length="208" mass="23713">MNASTGKRQGCWIPPASQPSRDKDNKLKKNNHNNNNHNINKSDHIIIMIIALEQLQLINDRQGQSDKGVFFSGSRFCLSRTLNNQELTAVEFAFSFSPYKDATWFSSTDCRCHSMIVRIHNQSEAVLGPEGSTPTVTAWTLDSDLLPGELFISCCWPHWCCPPIQRENAYVNVFRRKVRTHSVYDQSCCGEDVPHWHRGGRFQQDADT</sequence>
<dbReference type="EMBL" id="VEVO01000005">
    <property type="protein sequence ID" value="KAF0042458.1"/>
    <property type="molecule type" value="Genomic_DNA"/>
</dbReference>
<evidence type="ECO:0000313" key="2">
    <source>
        <dbReference type="EMBL" id="KAF0042458.1"/>
    </source>
</evidence>
<dbReference type="Proteomes" id="UP000438429">
    <property type="component" value="Unassembled WGS sequence"/>
</dbReference>
<proteinExistence type="predicted"/>
<dbReference type="AlphaFoldDB" id="A0A6A4TDI5"/>
<protein>
    <submittedName>
        <fullName evidence="2">Uncharacterized protein</fullName>
    </submittedName>
</protein>
<accession>A0A6A4TDI5</accession>
<gene>
    <name evidence="2" type="ORF">F2P81_005990</name>
</gene>
<reference evidence="2 3" key="1">
    <citation type="submission" date="2019-06" db="EMBL/GenBank/DDBJ databases">
        <title>Draft genomes of female and male turbot (Scophthalmus maximus).</title>
        <authorList>
            <person name="Xu H."/>
            <person name="Xu X.-W."/>
            <person name="Shao C."/>
            <person name="Chen S."/>
        </authorList>
    </citation>
    <scope>NUCLEOTIDE SEQUENCE [LARGE SCALE GENOMIC DNA]</scope>
    <source>
        <strain evidence="2">Ysfricsl-2016a</strain>
        <tissue evidence="2">Blood</tissue>
    </source>
</reference>
<name>A0A6A4TDI5_SCOMX</name>
<organism evidence="2 3">
    <name type="scientific">Scophthalmus maximus</name>
    <name type="common">Turbot</name>
    <name type="synonym">Psetta maxima</name>
    <dbReference type="NCBI Taxonomy" id="52904"/>
    <lineage>
        <taxon>Eukaryota</taxon>
        <taxon>Metazoa</taxon>
        <taxon>Chordata</taxon>
        <taxon>Craniata</taxon>
        <taxon>Vertebrata</taxon>
        <taxon>Euteleostomi</taxon>
        <taxon>Actinopterygii</taxon>
        <taxon>Neopterygii</taxon>
        <taxon>Teleostei</taxon>
        <taxon>Neoteleostei</taxon>
        <taxon>Acanthomorphata</taxon>
        <taxon>Carangaria</taxon>
        <taxon>Pleuronectiformes</taxon>
        <taxon>Pleuronectoidei</taxon>
        <taxon>Scophthalmidae</taxon>
        <taxon>Scophthalmus</taxon>
    </lineage>
</organism>
<comment type="caution">
    <text evidence="2">The sequence shown here is derived from an EMBL/GenBank/DDBJ whole genome shotgun (WGS) entry which is preliminary data.</text>
</comment>
<feature type="region of interest" description="Disordered" evidence="1">
    <location>
        <begin position="1"/>
        <end position="38"/>
    </location>
</feature>
<evidence type="ECO:0000313" key="3">
    <source>
        <dbReference type="Proteomes" id="UP000438429"/>
    </source>
</evidence>